<reference evidence="2" key="1">
    <citation type="journal article" date="2020" name="bioRxiv">
        <title>Chromosome-level reference genome of the European wasp spider Argiope bruennichi: a resource for studies on range expansion and evolutionary adaptation.</title>
        <authorList>
            <person name="Sheffer M.M."/>
            <person name="Hoppe A."/>
            <person name="Krehenwinkel H."/>
            <person name="Uhl G."/>
            <person name="Kuss A.W."/>
            <person name="Jensen L."/>
            <person name="Jensen C."/>
            <person name="Gillespie R.G."/>
            <person name="Hoff K.J."/>
            <person name="Prost S."/>
        </authorList>
    </citation>
    <scope>NUCLEOTIDE SEQUENCE</scope>
</reference>
<keyword evidence="3" id="KW-1185">Reference proteome</keyword>
<proteinExistence type="predicted"/>
<dbReference type="EMBL" id="JABXBU010000001">
    <property type="protein sequence ID" value="KAF8796360.1"/>
    <property type="molecule type" value="Genomic_DNA"/>
</dbReference>
<feature type="compositionally biased region" description="Polar residues" evidence="1">
    <location>
        <begin position="1"/>
        <end position="17"/>
    </location>
</feature>
<dbReference type="AlphaFoldDB" id="A0A8T0G2T7"/>
<evidence type="ECO:0000313" key="2">
    <source>
        <dbReference type="EMBL" id="KAF8796360.1"/>
    </source>
</evidence>
<evidence type="ECO:0000256" key="1">
    <source>
        <dbReference type="SAM" id="MobiDB-lite"/>
    </source>
</evidence>
<sequence length="67" mass="7376">MQSKRWQGKNSNPNLLISSGGCPGGSRGGVGRARGPCVQWPKREDRKPTIISKFNTGGQRMFRVAIY</sequence>
<organism evidence="2 3">
    <name type="scientific">Argiope bruennichi</name>
    <name type="common">Wasp spider</name>
    <name type="synonym">Aranea bruennichi</name>
    <dbReference type="NCBI Taxonomy" id="94029"/>
    <lineage>
        <taxon>Eukaryota</taxon>
        <taxon>Metazoa</taxon>
        <taxon>Ecdysozoa</taxon>
        <taxon>Arthropoda</taxon>
        <taxon>Chelicerata</taxon>
        <taxon>Arachnida</taxon>
        <taxon>Araneae</taxon>
        <taxon>Araneomorphae</taxon>
        <taxon>Entelegynae</taxon>
        <taxon>Araneoidea</taxon>
        <taxon>Araneidae</taxon>
        <taxon>Argiope</taxon>
    </lineage>
</organism>
<feature type="region of interest" description="Disordered" evidence="1">
    <location>
        <begin position="1"/>
        <end position="40"/>
    </location>
</feature>
<evidence type="ECO:0000313" key="3">
    <source>
        <dbReference type="Proteomes" id="UP000807504"/>
    </source>
</evidence>
<name>A0A8T0G2T7_ARGBR</name>
<accession>A0A8T0G2T7</accession>
<comment type="caution">
    <text evidence="2">The sequence shown here is derived from an EMBL/GenBank/DDBJ whole genome shotgun (WGS) entry which is preliminary data.</text>
</comment>
<gene>
    <name evidence="2" type="ORF">HNY73_000743</name>
</gene>
<dbReference type="Proteomes" id="UP000807504">
    <property type="component" value="Unassembled WGS sequence"/>
</dbReference>
<reference evidence="2" key="2">
    <citation type="submission" date="2020-06" db="EMBL/GenBank/DDBJ databases">
        <authorList>
            <person name="Sheffer M."/>
        </authorList>
    </citation>
    <scope>NUCLEOTIDE SEQUENCE</scope>
</reference>
<feature type="compositionally biased region" description="Gly residues" evidence="1">
    <location>
        <begin position="21"/>
        <end position="32"/>
    </location>
</feature>
<dbReference type="PROSITE" id="PS51257">
    <property type="entry name" value="PROKAR_LIPOPROTEIN"/>
    <property type="match status" value="1"/>
</dbReference>
<protein>
    <submittedName>
        <fullName evidence="2">Uncharacterized protein</fullName>
    </submittedName>
</protein>